<dbReference type="AlphaFoldDB" id="A0A4Z2I3E7"/>
<keyword evidence="2" id="KW-1185">Reference proteome</keyword>
<reference evidence="1 2" key="1">
    <citation type="submission" date="2019-03" db="EMBL/GenBank/DDBJ databases">
        <title>First draft genome of Liparis tanakae, snailfish: a comprehensive survey of snailfish specific genes.</title>
        <authorList>
            <person name="Kim W."/>
            <person name="Song I."/>
            <person name="Jeong J.-H."/>
            <person name="Kim D."/>
            <person name="Kim S."/>
            <person name="Ryu S."/>
            <person name="Song J.Y."/>
            <person name="Lee S.K."/>
        </authorList>
    </citation>
    <scope>NUCLEOTIDE SEQUENCE [LARGE SCALE GENOMIC DNA]</scope>
    <source>
        <tissue evidence="1">Muscle</tissue>
    </source>
</reference>
<evidence type="ECO:0000313" key="1">
    <source>
        <dbReference type="EMBL" id="TNN71782.1"/>
    </source>
</evidence>
<dbReference type="EMBL" id="SRLO01000145">
    <property type="protein sequence ID" value="TNN71782.1"/>
    <property type="molecule type" value="Genomic_DNA"/>
</dbReference>
<dbReference type="Proteomes" id="UP000314294">
    <property type="component" value="Unassembled WGS sequence"/>
</dbReference>
<comment type="caution">
    <text evidence="1">The sequence shown here is derived from an EMBL/GenBank/DDBJ whole genome shotgun (WGS) entry which is preliminary data.</text>
</comment>
<gene>
    <name evidence="1" type="ORF">EYF80_017953</name>
</gene>
<accession>A0A4Z2I3E7</accession>
<sequence>MTPDSGDHVGRQENLGGEAPKIKLHHFNLRLRSLFMYYSVYIFRAVGTLNSNSSQELCSSPRQQPPSRQQPAERLWLHSHVLPLNFDLVYSSQRWSPMRKESQGVLCVPGSMAPAKPPGPSFTDSSHVNTSCDHVCGTEMLVHET</sequence>
<name>A0A4Z2I3E7_9TELE</name>
<proteinExistence type="predicted"/>
<protein>
    <submittedName>
        <fullName evidence="1">Uncharacterized protein</fullName>
    </submittedName>
</protein>
<organism evidence="1 2">
    <name type="scientific">Liparis tanakae</name>
    <name type="common">Tanaka's snailfish</name>
    <dbReference type="NCBI Taxonomy" id="230148"/>
    <lineage>
        <taxon>Eukaryota</taxon>
        <taxon>Metazoa</taxon>
        <taxon>Chordata</taxon>
        <taxon>Craniata</taxon>
        <taxon>Vertebrata</taxon>
        <taxon>Euteleostomi</taxon>
        <taxon>Actinopterygii</taxon>
        <taxon>Neopterygii</taxon>
        <taxon>Teleostei</taxon>
        <taxon>Neoteleostei</taxon>
        <taxon>Acanthomorphata</taxon>
        <taxon>Eupercaria</taxon>
        <taxon>Perciformes</taxon>
        <taxon>Cottioidei</taxon>
        <taxon>Cottales</taxon>
        <taxon>Liparidae</taxon>
        <taxon>Liparis</taxon>
    </lineage>
</organism>
<evidence type="ECO:0000313" key="2">
    <source>
        <dbReference type="Proteomes" id="UP000314294"/>
    </source>
</evidence>